<dbReference type="Gene3D" id="3.40.50.150">
    <property type="entry name" value="Vaccinia Virus protein VP39"/>
    <property type="match status" value="1"/>
</dbReference>
<gene>
    <name evidence="2" type="ordered locus">BP2936</name>
</gene>
<dbReference type="Pfam" id="PF13649">
    <property type="entry name" value="Methyltransf_25"/>
    <property type="match status" value="1"/>
</dbReference>
<evidence type="ECO:0000313" key="3">
    <source>
        <dbReference type="Proteomes" id="UP000002676"/>
    </source>
</evidence>
<reference evidence="2 3" key="1">
    <citation type="journal article" date="2003" name="Nat. Genet.">
        <title>Comparative analysis of the genome sequences of Bordetella pertussis, Bordetella parapertussis and Bordetella bronchiseptica.</title>
        <authorList>
            <person name="Parkhill J."/>
            <person name="Sebaihia M."/>
            <person name="Preston A."/>
            <person name="Murphy L.D."/>
            <person name="Thomson N.R."/>
            <person name="Harris D.E."/>
            <person name="Holden M.T.G."/>
            <person name="Churcher C.M."/>
            <person name="Bentley S.D."/>
            <person name="Mungall K.L."/>
            <person name="Cerdeno-Tarraga A.-M."/>
            <person name="Temple L."/>
            <person name="James K.D."/>
            <person name="Harris B."/>
            <person name="Quail M.A."/>
            <person name="Achtman M."/>
            <person name="Atkin R."/>
            <person name="Baker S."/>
            <person name="Basham D."/>
            <person name="Bason N."/>
            <person name="Cherevach I."/>
            <person name="Chillingworth T."/>
            <person name="Collins M."/>
            <person name="Cronin A."/>
            <person name="Davis P."/>
            <person name="Doggett J."/>
            <person name="Feltwell T."/>
            <person name="Goble A."/>
            <person name="Hamlin N."/>
            <person name="Hauser H."/>
            <person name="Holroyd S."/>
            <person name="Jagels K."/>
            <person name="Leather S."/>
            <person name="Moule S."/>
            <person name="Norberczak H."/>
            <person name="O'Neil S."/>
            <person name="Ormond D."/>
            <person name="Price C."/>
            <person name="Rabbinowitsch E."/>
            <person name="Rutter S."/>
            <person name="Sanders M."/>
            <person name="Saunders D."/>
            <person name="Seeger K."/>
            <person name="Sharp S."/>
            <person name="Simmonds M."/>
            <person name="Skelton J."/>
            <person name="Squares R."/>
            <person name="Squares S."/>
            <person name="Stevens K."/>
            <person name="Unwin L."/>
            <person name="Whitehead S."/>
            <person name="Barrell B.G."/>
            <person name="Maskell D.J."/>
        </authorList>
    </citation>
    <scope>NUCLEOTIDE SEQUENCE [LARGE SCALE GENOMIC DNA]</scope>
    <source>
        <strain evidence="2 3">Tohama I / ATCC BAA-589 / NCTC 13251</strain>
    </source>
</reference>
<dbReference type="InterPro" id="IPR029063">
    <property type="entry name" value="SAM-dependent_MTases_sf"/>
</dbReference>
<evidence type="ECO:0000313" key="2">
    <source>
        <dbReference type="EMBL" id="CAE43208.1"/>
    </source>
</evidence>
<proteinExistence type="predicted"/>
<organism evidence="2 3">
    <name type="scientific">Bordetella pertussis (strain Tohama I / ATCC BAA-589 / NCTC 13251)</name>
    <dbReference type="NCBI Taxonomy" id="257313"/>
    <lineage>
        <taxon>Bacteria</taxon>
        <taxon>Pseudomonadati</taxon>
        <taxon>Pseudomonadota</taxon>
        <taxon>Betaproteobacteria</taxon>
        <taxon>Burkholderiales</taxon>
        <taxon>Alcaligenaceae</taxon>
        <taxon>Bordetella</taxon>
    </lineage>
</organism>
<dbReference type="BRENDA" id="2.1.1.15">
    <property type="organism ID" value="899"/>
</dbReference>
<accession>Q7VUX9</accession>
<keyword evidence="3" id="KW-1185">Reference proteome</keyword>
<dbReference type="STRING" id="257313.BP2936"/>
<dbReference type="PATRIC" id="fig|257313.5.peg.3172"/>
<sequence>MPDAGVAICELLWLAFVATSAGVHPPVFFIRPAMSPSPLISHRAASADLAGMVRQARQRIFLQGDLPGFDVARQIELLLGLAESELGRFLLLYRGLNAEWTHRLVTHQPGSGALAPLERVFYERLPAVLATRERHGHFRRALQRHLRPGCVAASVPCGWMSELLALDYSACPGVQLVGIDYDPEALDGATRLAAGHPLAAQITLHRQDAWALDTREGYDLLTSNGLNIYEPDDARVTELYRRFWQALKPGGVLVTSFLTPPPALSPDSPWDMQAIDPHDLQLQQLVFTRLIQPRWNALRTHAQTRAQLEEAGFTDLRFEDDRARLFPTVIARKPA</sequence>
<dbReference type="CDD" id="cd02440">
    <property type="entry name" value="AdoMet_MTases"/>
    <property type="match status" value="1"/>
</dbReference>
<dbReference type="SMR" id="Q7VUX9"/>
<protein>
    <submittedName>
        <fullName evidence="2">Exported protein</fullName>
    </submittedName>
</protein>
<dbReference type="InterPro" id="IPR041698">
    <property type="entry name" value="Methyltransf_25"/>
</dbReference>
<dbReference type="eggNOG" id="COG2226">
    <property type="taxonomic scope" value="Bacteria"/>
</dbReference>
<feature type="domain" description="Methyltransferase" evidence="1">
    <location>
        <begin position="165"/>
        <end position="251"/>
    </location>
</feature>
<dbReference type="Proteomes" id="UP000002676">
    <property type="component" value="Chromosome"/>
</dbReference>
<dbReference type="EMBL" id="BX640419">
    <property type="protein sequence ID" value="CAE43208.1"/>
    <property type="molecule type" value="Genomic_DNA"/>
</dbReference>
<dbReference type="PaxDb" id="257313-BP2936"/>
<dbReference type="AlphaFoldDB" id="Q7VUX9"/>
<dbReference type="SUPFAM" id="SSF53335">
    <property type="entry name" value="S-adenosyl-L-methionine-dependent methyltransferases"/>
    <property type="match status" value="1"/>
</dbReference>
<evidence type="ECO:0000259" key="1">
    <source>
        <dbReference type="Pfam" id="PF13649"/>
    </source>
</evidence>
<name>Q7VUX9_BORPE</name>
<dbReference type="HOGENOM" id="CLU_874217_0_0_4"/>
<dbReference type="KEGG" id="bpe:BP2936"/>